<organism evidence="2 3">
    <name type="scientific">Aegilops tauschii subsp. strangulata</name>
    <name type="common">Goatgrass</name>
    <dbReference type="NCBI Taxonomy" id="200361"/>
    <lineage>
        <taxon>Eukaryota</taxon>
        <taxon>Viridiplantae</taxon>
        <taxon>Streptophyta</taxon>
        <taxon>Embryophyta</taxon>
        <taxon>Tracheophyta</taxon>
        <taxon>Spermatophyta</taxon>
        <taxon>Magnoliopsida</taxon>
        <taxon>Liliopsida</taxon>
        <taxon>Poales</taxon>
        <taxon>Poaceae</taxon>
        <taxon>BOP clade</taxon>
        <taxon>Pooideae</taxon>
        <taxon>Triticodae</taxon>
        <taxon>Triticeae</taxon>
        <taxon>Triticinae</taxon>
        <taxon>Aegilops</taxon>
    </lineage>
</organism>
<dbReference type="Gramene" id="AET5Gv20807600.1">
    <property type="protein sequence ID" value="AET5Gv20807600.1"/>
    <property type="gene ID" value="AET5Gv20807600"/>
</dbReference>
<dbReference type="AlphaFoldDB" id="A0A453LJL5"/>
<reference evidence="2" key="3">
    <citation type="journal article" date="2017" name="Nature">
        <title>Genome sequence of the progenitor of the wheat D genome Aegilops tauschii.</title>
        <authorList>
            <person name="Luo M.C."/>
            <person name="Gu Y.Q."/>
            <person name="Puiu D."/>
            <person name="Wang H."/>
            <person name="Twardziok S.O."/>
            <person name="Deal K.R."/>
            <person name="Huo N."/>
            <person name="Zhu T."/>
            <person name="Wang L."/>
            <person name="Wang Y."/>
            <person name="McGuire P.E."/>
            <person name="Liu S."/>
            <person name="Long H."/>
            <person name="Ramasamy R.K."/>
            <person name="Rodriguez J.C."/>
            <person name="Van S.L."/>
            <person name="Yuan L."/>
            <person name="Wang Z."/>
            <person name="Xia Z."/>
            <person name="Xiao L."/>
            <person name="Anderson O.D."/>
            <person name="Ouyang S."/>
            <person name="Liang Y."/>
            <person name="Zimin A.V."/>
            <person name="Pertea G."/>
            <person name="Qi P."/>
            <person name="Bennetzen J.L."/>
            <person name="Dai X."/>
            <person name="Dawson M.W."/>
            <person name="Muller H.G."/>
            <person name="Kugler K."/>
            <person name="Rivarola-Duarte L."/>
            <person name="Spannagl M."/>
            <person name="Mayer K.F.X."/>
            <person name="Lu F.H."/>
            <person name="Bevan M.W."/>
            <person name="Leroy P."/>
            <person name="Li P."/>
            <person name="You F.M."/>
            <person name="Sun Q."/>
            <person name="Liu Z."/>
            <person name="Lyons E."/>
            <person name="Wicker T."/>
            <person name="Salzberg S.L."/>
            <person name="Devos K.M."/>
            <person name="Dvorak J."/>
        </authorList>
    </citation>
    <scope>NUCLEOTIDE SEQUENCE [LARGE SCALE GENOMIC DNA]</scope>
    <source>
        <strain evidence="2">cv. AL8/78</strain>
    </source>
</reference>
<evidence type="ECO:0000313" key="2">
    <source>
        <dbReference type="EnsemblPlants" id="AET5Gv20807600.1"/>
    </source>
</evidence>
<reference evidence="2" key="4">
    <citation type="submission" date="2019-03" db="UniProtKB">
        <authorList>
            <consortium name="EnsemblPlants"/>
        </authorList>
    </citation>
    <scope>IDENTIFICATION</scope>
</reference>
<evidence type="ECO:0000313" key="3">
    <source>
        <dbReference type="Proteomes" id="UP000015105"/>
    </source>
</evidence>
<reference evidence="3" key="2">
    <citation type="journal article" date="2017" name="Nat. Plants">
        <title>The Aegilops tauschii genome reveals multiple impacts of transposons.</title>
        <authorList>
            <person name="Zhao G."/>
            <person name="Zou C."/>
            <person name="Li K."/>
            <person name="Wang K."/>
            <person name="Li T."/>
            <person name="Gao L."/>
            <person name="Zhang X."/>
            <person name="Wang H."/>
            <person name="Yang Z."/>
            <person name="Liu X."/>
            <person name="Jiang W."/>
            <person name="Mao L."/>
            <person name="Kong X."/>
            <person name="Jiao Y."/>
            <person name="Jia J."/>
        </authorList>
    </citation>
    <scope>NUCLEOTIDE SEQUENCE [LARGE SCALE GENOMIC DNA]</scope>
    <source>
        <strain evidence="3">cv. AL8/78</strain>
    </source>
</reference>
<dbReference type="EnsemblPlants" id="AET5Gv20807600.1">
    <property type="protein sequence ID" value="AET5Gv20807600.1"/>
    <property type="gene ID" value="AET5Gv20807600"/>
</dbReference>
<feature type="region of interest" description="Disordered" evidence="1">
    <location>
        <begin position="32"/>
        <end position="104"/>
    </location>
</feature>
<feature type="compositionally biased region" description="Low complexity" evidence="1">
    <location>
        <begin position="43"/>
        <end position="70"/>
    </location>
</feature>
<sequence>APSFLSVTGGALLPSRCTRTSLPLPALLPPPLQLGFRLPDPQSPKLGSSSSISDGGRGRSSPRSSTSRPSLLAALAGDCLRGDDGGLVVPRGRSAPQGRPPPRE</sequence>
<accession>A0A453LJL5</accession>
<dbReference type="Proteomes" id="UP000015105">
    <property type="component" value="Chromosome 5D"/>
</dbReference>
<reference evidence="3" key="1">
    <citation type="journal article" date="2014" name="Science">
        <title>Ancient hybridizations among the ancestral genomes of bread wheat.</title>
        <authorList>
            <consortium name="International Wheat Genome Sequencing Consortium,"/>
            <person name="Marcussen T."/>
            <person name="Sandve S.R."/>
            <person name="Heier L."/>
            <person name="Spannagl M."/>
            <person name="Pfeifer M."/>
            <person name="Jakobsen K.S."/>
            <person name="Wulff B.B."/>
            <person name="Steuernagel B."/>
            <person name="Mayer K.F."/>
            <person name="Olsen O.A."/>
        </authorList>
    </citation>
    <scope>NUCLEOTIDE SEQUENCE [LARGE SCALE GENOMIC DNA]</scope>
    <source>
        <strain evidence="3">cv. AL8/78</strain>
    </source>
</reference>
<reference evidence="2" key="5">
    <citation type="journal article" date="2021" name="G3 (Bethesda)">
        <title>Aegilops tauschii genome assembly Aet v5.0 features greater sequence contiguity and improved annotation.</title>
        <authorList>
            <person name="Wang L."/>
            <person name="Zhu T."/>
            <person name="Rodriguez J.C."/>
            <person name="Deal K.R."/>
            <person name="Dubcovsky J."/>
            <person name="McGuire P.E."/>
            <person name="Lux T."/>
            <person name="Spannagl M."/>
            <person name="Mayer K.F.X."/>
            <person name="Baldrich P."/>
            <person name="Meyers B.C."/>
            <person name="Huo N."/>
            <person name="Gu Y.Q."/>
            <person name="Zhou H."/>
            <person name="Devos K.M."/>
            <person name="Bennetzen J.L."/>
            <person name="Unver T."/>
            <person name="Budak H."/>
            <person name="Gulick P.J."/>
            <person name="Galiba G."/>
            <person name="Kalapos B."/>
            <person name="Nelson D.R."/>
            <person name="Li P."/>
            <person name="You F.M."/>
            <person name="Luo M.C."/>
            <person name="Dvorak J."/>
        </authorList>
    </citation>
    <scope>NUCLEOTIDE SEQUENCE [LARGE SCALE GENOMIC DNA]</scope>
    <source>
        <strain evidence="2">cv. AL8/78</strain>
    </source>
</reference>
<keyword evidence="3" id="KW-1185">Reference proteome</keyword>
<proteinExistence type="predicted"/>
<name>A0A453LJL5_AEGTS</name>
<evidence type="ECO:0000256" key="1">
    <source>
        <dbReference type="SAM" id="MobiDB-lite"/>
    </source>
</evidence>
<protein>
    <submittedName>
        <fullName evidence="2">Uncharacterized protein</fullName>
    </submittedName>
</protein>